<keyword evidence="3" id="KW-1185">Reference proteome</keyword>
<evidence type="ECO:0000256" key="1">
    <source>
        <dbReference type="SAM" id="MobiDB-lite"/>
    </source>
</evidence>
<evidence type="ECO:0000313" key="2">
    <source>
        <dbReference type="EMBL" id="KIW39704.1"/>
    </source>
</evidence>
<organism evidence="2 3">
    <name type="scientific">Exophiala oligosperma</name>
    <dbReference type="NCBI Taxonomy" id="215243"/>
    <lineage>
        <taxon>Eukaryota</taxon>
        <taxon>Fungi</taxon>
        <taxon>Dikarya</taxon>
        <taxon>Ascomycota</taxon>
        <taxon>Pezizomycotina</taxon>
        <taxon>Eurotiomycetes</taxon>
        <taxon>Chaetothyriomycetidae</taxon>
        <taxon>Chaetothyriales</taxon>
        <taxon>Herpotrichiellaceae</taxon>
        <taxon>Exophiala</taxon>
    </lineage>
</organism>
<evidence type="ECO:0000313" key="3">
    <source>
        <dbReference type="Proteomes" id="UP000053342"/>
    </source>
</evidence>
<dbReference type="GeneID" id="27360367"/>
<gene>
    <name evidence="2" type="ORF">PV06_08293</name>
</gene>
<dbReference type="Proteomes" id="UP000053342">
    <property type="component" value="Unassembled WGS sequence"/>
</dbReference>
<feature type="compositionally biased region" description="Basic residues" evidence="1">
    <location>
        <begin position="245"/>
        <end position="258"/>
    </location>
</feature>
<dbReference type="HOGENOM" id="CLU_1023193_0_0_1"/>
<accession>A0A0D2DW07</accession>
<protein>
    <submittedName>
        <fullName evidence="2">Uncharacterized protein</fullName>
    </submittedName>
</protein>
<proteinExistence type="predicted"/>
<reference evidence="2 3" key="1">
    <citation type="submission" date="2015-01" db="EMBL/GenBank/DDBJ databases">
        <title>The Genome Sequence of Exophiala oligosperma CBS72588.</title>
        <authorList>
            <consortium name="The Broad Institute Genomics Platform"/>
            <person name="Cuomo C."/>
            <person name="de Hoog S."/>
            <person name="Gorbushina A."/>
            <person name="Stielow B."/>
            <person name="Teixiera M."/>
            <person name="Abouelleil A."/>
            <person name="Chapman S.B."/>
            <person name="Priest M."/>
            <person name="Young S.K."/>
            <person name="Wortman J."/>
            <person name="Nusbaum C."/>
            <person name="Birren B."/>
        </authorList>
    </citation>
    <scope>NUCLEOTIDE SEQUENCE [LARGE SCALE GENOMIC DNA]</scope>
    <source>
        <strain evidence="2 3">CBS 72588</strain>
    </source>
</reference>
<name>A0A0D2DW07_9EURO</name>
<dbReference type="EMBL" id="KN847339">
    <property type="protein sequence ID" value="KIW39704.1"/>
    <property type="molecule type" value="Genomic_DNA"/>
</dbReference>
<dbReference type="RefSeq" id="XP_016259920.1">
    <property type="nucleotide sequence ID" value="XM_016409612.1"/>
</dbReference>
<dbReference type="AlphaFoldDB" id="A0A0D2DW07"/>
<feature type="region of interest" description="Disordered" evidence="1">
    <location>
        <begin position="188"/>
        <end position="272"/>
    </location>
</feature>
<dbReference type="VEuPathDB" id="FungiDB:PV06_08293"/>
<sequence>MCRSRVLTVPSPLANWITSKRNSQYAATHTNDKDLKIDAFYRDRAKLGMFIAQPYKVLQVEGNSVPAPRKRRPSTRLKMHSCLGQRRNHRNKPEKSLELDQELETLAVMKDQDNLHNDKHQVMSSYGRCRGVSDALLNRRFVFKIMQQELHHSSSEGAATSRSCERRRRCTVTKSKWESLPIFLPEVPQETFQNFSGPKGQDEDADDRTNDKAAHAQLPSWTACNDDNCPIHMAEKEGSGWSPHERKRKNRKGKKSKMRNVGPGRTRDSGYD</sequence>